<sequence>MKLYSSNIISDVEALRVKDSEREFYKHLKNKLSGIGITKITPFENFYADLYYEENGHVLFIKFMDTQEETFSILEEELIEIMKEEHDYFISKINGLYKNLYVNYIYIMPYVDLSSYKDDFAKAHIVDSNIFYLLKEDSIQLKKYYSKKNDDIQSNLLRYSIAREYHVIKKEDDKRILNKEFKKIIFNYKDHEYQATFLTDKQITRVNSIRYGNALFIGPAGSGKTTTLIARLIKLSRIYDKDRFLFLTFNKQLMQDIRSTLDMMGLKLNNVEIINFHSYILNLSKNYGLKVDKNNPKSFDEQFETIFTKTSQIYKSQHIYKGIIIDEAENFKEDYIQFLKNLLYRTKHFFMISSDKAKDIRGFMNNFTGGWENLEYAEIAEFNKNYRCTKNLSEFTNNFIDNVTKYIDEKNLILPEDYYIKSTSQRHKGQTANIIKCDTVEDKLKHITELISKLTDKGIKYSDICIIYPFNKRRTKNKSVIYFQYLLKMALEEAGIAFMIANEDFTNLTYKSGITISNIFSINNLEYKVVILCELEMLYAHSLANEYSYTDALSFIKNINMVYTAITRATEELYIFTLMEDSDSTILSLLKKP</sequence>
<keyword evidence="1" id="KW-0547">Nucleotide-binding</keyword>
<proteinExistence type="predicted"/>
<dbReference type="InterPro" id="IPR000212">
    <property type="entry name" value="DNA_helicase_UvrD/REP"/>
</dbReference>
<evidence type="ECO:0000256" key="3">
    <source>
        <dbReference type="ARBA" id="ARBA00022806"/>
    </source>
</evidence>
<evidence type="ECO:0000256" key="2">
    <source>
        <dbReference type="ARBA" id="ARBA00022801"/>
    </source>
</evidence>
<dbReference type="GO" id="GO:0003678">
    <property type="term" value="F:DNA helicase activity"/>
    <property type="evidence" value="ECO:0007669"/>
    <property type="project" value="InterPro"/>
</dbReference>
<evidence type="ECO:0000256" key="4">
    <source>
        <dbReference type="ARBA" id="ARBA00022840"/>
    </source>
</evidence>
<dbReference type="InterPro" id="IPR014017">
    <property type="entry name" value="DNA_helicase_UvrD-like_C"/>
</dbReference>
<dbReference type="InterPro" id="IPR027417">
    <property type="entry name" value="P-loop_NTPase"/>
</dbReference>
<protein>
    <submittedName>
        <fullName evidence="6">Type III restriction enzyme, res subunit</fullName>
    </submittedName>
</protein>
<dbReference type="GO" id="GO:0016787">
    <property type="term" value="F:hydrolase activity"/>
    <property type="evidence" value="ECO:0007669"/>
    <property type="project" value="UniProtKB-KW"/>
</dbReference>
<keyword evidence="4" id="KW-0067">ATP-binding</keyword>
<reference evidence="7" key="1">
    <citation type="submission" date="2017-02" db="EMBL/GenBank/DDBJ databases">
        <authorList>
            <person name="Varghese N."/>
            <person name="Submissions S."/>
        </authorList>
    </citation>
    <scope>NUCLEOTIDE SEQUENCE [LARGE SCALE GENOMIC DNA]</scope>
    <source>
        <strain evidence="7">ATCC 35199</strain>
    </source>
</reference>
<evidence type="ECO:0000259" key="5">
    <source>
        <dbReference type="Pfam" id="PF13361"/>
    </source>
</evidence>
<evidence type="ECO:0000313" key="6">
    <source>
        <dbReference type="EMBL" id="SKB26273.1"/>
    </source>
</evidence>
<dbReference type="RefSeq" id="WP_079588392.1">
    <property type="nucleotide sequence ID" value="NZ_FUYN01000001.1"/>
</dbReference>
<dbReference type="GO" id="GO:0003677">
    <property type="term" value="F:DNA binding"/>
    <property type="evidence" value="ECO:0007669"/>
    <property type="project" value="InterPro"/>
</dbReference>
<keyword evidence="7" id="KW-1185">Reference proteome</keyword>
<accession>A0A1T4ZV93</accession>
<feature type="domain" description="UvrD-like helicase C-terminal" evidence="5">
    <location>
        <begin position="381"/>
        <end position="474"/>
    </location>
</feature>
<name>A0A1T4ZV93_9FIRM</name>
<gene>
    <name evidence="6" type="ORF">SAMN02745120_0402</name>
</gene>
<evidence type="ECO:0000313" key="7">
    <source>
        <dbReference type="Proteomes" id="UP000243406"/>
    </source>
</evidence>
<dbReference type="AlphaFoldDB" id="A0A1T4ZV93"/>
<organism evidence="6 7">
    <name type="scientific">Acetoanaerobium noterae</name>
    <dbReference type="NCBI Taxonomy" id="745369"/>
    <lineage>
        <taxon>Bacteria</taxon>
        <taxon>Bacillati</taxon>
        <taxon>Bacillota</taxon>
        <taxon>Clostridia</taxon>
        <taxon>Peptostreptococcales</taxon>
        <taxon>Filifactoraceae</taxon>
        <taxon>Acetoanaerobium</taxon>
    </lineage>
</organism>
<dbReference type="Gene3D" id="3.40.50.300">
    <property type="entry name" value="P-loop containing nucleotide triphosphate hydrolases"/>
    <property type="match status" value="2"/>
</dbReference>
<dbReference type="OrthoDB" id="1742800at2"/>
<dbReference type="GO" id="GO:0005524">
    <property type="term" value="F:ATP binding"/>
    <property type="evidence" value="ECO:0007669"/>
    <property type="project" value="UniProtKB-KW"/>
</dbReference>
<dbReference type="Proteomes" id="UP000243406">
    <property type="component" value="Unassembled WGS sequence"/>
</dbReference>
<dbReference type="PANTHER" id="PTHR11070">
    <property type="entry name" value="UVRD / RECB / PCRA DNA HELICASE FAMILY MEMBER"/>
    <property type="match status" value="1"/>
</dbReference>
<keyword evidence="3" id="KW-0347">Helicase</keyword>
<dbReference type="Pfam" id="PF13245">
    <property type="entry name" value="AAA_19"/>
    <property type="match status" value="1"/>
</dbReference>
<keyword evidence="2" id="KW-0378">Hydrolase</keyword>
<evidence type="ECO:0000256" key="1">
    <source>
        <dbReference type="ARBA" id="ARBA00022741"/>
    </source>
</evidence>
<dbReference type="Pfam" id="PF13361">
    <property type="entry name" value="UvrD_C"/>
    <property type="match status" value="1"/>
</dbReference>
<dbReference type="SUPFAM" id="SSF52540">
    <property type="entry name" value="P-loop containing nucleoside triphosphate hydrolases"/>
    <property type="match status" value="1"/>
</dbReference>
<dbReference type="EMBL" id="FUYN01000001">
    <property type="protein sequence ID" value="SKB26273.1"/>
    <property type="molecule type" value="Genomic_DNA"/>
</dbReference>